<dbReference type="PANTHER" id="PTHR11905:SF249">
    <property type="entry name" value="SOL NARAE, ISOFORM C"/>
    <property type="match status" value="1"/>
</dbReference>
<organism evidence="10 11">
    <name type="scientific">Cotesia glomerata</name>
    <name type="common">Lepidopteran parasitic wasp</name>
    <name type="synonym">Apanteles glomeratus</name>
    <dbReference type="NCBI Taxonomy" id="32391"/>
    <lineage>
        <taxon>Eukaryota</taxon>
        <taxon>Metazoa</taxon>
        <taxon>Ecdysozoa</taxon>
        <taxon>Arthropoda</taxon>
        <taxon>Hexapoda</taxon>
        <taxon>Insecta</taxon>
        <taxon>Pterygota</taxon>
        <taxon>Neoptera</taxon>
        <taxon>Endopterygota</taxon>
        <taxon>Hymenoptera</taxon>
        <taxon>Apocrita</taxon>
        <taxon>Ichneumonoidea</taxon>
        <taxon>Braconidae</taxon>
        <taxon>Microgastrinae</taxon>
        <taxon>Cotesia</taxon>
    </lineage>
</organism>
<evidence type="ECO:0000256" key="4">
    <source>
        <dbReference type="ARBA" id="ARBA00022833"/>
    </source>
</evidence>
<protein>
    <recommendedName>
        <fullName evidence="9">Peptidase M12B domain-containing protein</fullName>
    </recommendedName>
</protein>
<comment type="caution">
    <text evidence="8">Lacks conserved residue(s) required for the propagation of feature annotation.</text>
</comment>
<evidence type="ECO:0000256" key="6">
    <source>
        <dbReference type="ARBA" id="ARBA00023157"/>
    </source>
</evidence>
<dbReference type="EMBL" id="JAHXZJ010000002">
    <property type="protein sequence ID" value="KAH0564541.1"/>
    <property type="molecule type" value="Genomic_DNA"/>
</dbReference>
<keyword evidence="7" id="KW-0325">Glycoprotein</keyword>
<keyword evidence="5" id="KW-0482">Metalloprotease</keyword>
<accession>A0AAV7INL1</accession>
<dbReference type="Gene3D" id="3.40.1620.60">
    <property type="match status" value="1"/>
</dbReference>
<keyword evidence="1" id="KW-0645">Protease</keyword>
<feature type="binding site" evidence="8">
    <location>
        <position position="459"/>
    </location>
    <ligand>
        <name>Zn(2+)</name>
        <dbReference type="ChEBI" id="CHEBI:29105"/>
        <note>catalytic</note>
    </ligand>
</feature>
<sequence>MDVEIKMVTLWVQVIGKQKTHLTGRIVPYPKWMVFLGQCLFDKPRHRDQHIRRSLPGQLMPITAQCKNFWDAEVRDEDKMGMNCRKVWCKRKSDGYQVLIEPAEGSMYGFQKIHDNMTPEELRRIFGILLAKDVPEYDAVPIRAKSLDKNNGIYITLNPFGKNLKMWLTPNDGILASENMPIFSLKTNEHGLITPTKYSGLVRQALPKLYENKLYAATFAVNNHRNGRMSLTGFVGDYYVQPVPSRLVEYTRRQARAIDDSFDHEEDDHIYHFVHKIPNWKINKQADFELRSKPAGITQEIIYPEVLVIVDYSLIRKFNGKAKEALLYILSFWNGVDMRFRSIEHPRVRLNIAGIVVSQDSNFLPYLKGQNGKIISTSDSLEAKGKFLYLIKKSIPVDSYDIAVTMTSNTLCDYNSCDLLGQVRRIGKACDVNHQEQTMEKVLIMRDRGGFDGIETASHELGHLLGMYHDGTVNARCPDELGYIMATSNIYSKYAFDWSKCSLANMQTFLRSSQASCLFNKPNQGKAMHRFLPGQLMSPHEQCRMIDGIRASRIDDSICTQLKCEFPNEDISQFTDLIPEAAEGSTCGIGKICLHGNCIFKTQVN</sequence>
<comment type="caution">
    <text evidence="10">The sequence shown here is derived from an EMBL/GenBank/DDBJ whole genome shotgun (WGS) entry which is preliminary data.</text>
</comment>
<dbReference type="Pfam" id="PF01421">
    <property type="entry name" value="Reprolysin"/>
    <property type="match status" value="1"/>
</dbReference>
<dbReference type="InterPro" id="IPR001590">
    <property type="entry name" value="Peptidase_M12B"/>
</dbReference>
<feature type="binding site" evidence="8">
    <location>
        <position position="469"/>
    </location>
    <ligand>
        <name>Zn(2+)</name>
        <dbReference type="ChEBI" id="CHEBI:29105"/>
        <note>catalytic</note>
    </ligand>
</feature>
<dbReference type="PANTHER" id="PTHR11905">
    <property type="entry name" value="ADAM A DISINTEGRIN AND METALLOPROTEASE DOMAIN"/>
    <property type="match status" value="1"/>
</dbReference>
<evidence type="ECO:0000256" key="1">
    <source>
        <dbReference type="ARBA" id="ARBA00022670"/>
    </source>
</evidence>
<keyword evidence="2 8" id="KW-0479">Metal-binding</keyword>
<dbReference type="GO" id="GO:0046872">
    <property type="term" value="F:metal ion binding"/>
    <property type="evidence" value="ECO:0007669"/>
    <property type="project" value="UniProtKB-KW"/>
</dbReference>
<evidence type="ECO:0000256" key="7">
    <source>
        <dbReference type="ARBA" id="ARBA00023180"/>
    </source>
</evidence>
<dbReference type="Gene3D" id="3.40.390.10">
    <property type="entry name" value="Collagenase (Catalytic Domain)"/>
    <property type="match status" value="1"/>
</dbReference>
<keyword evidence="6" id="KW-1015">Disulfide bond</keyword>
<keyword evidence="11" id="KW-1185">Reference proteome</keyword>
<dbReference type="Pfam" id="PF17771">
    <property type="entry name" value="ADAMTS_CR_2"/>
    <property type="match status" value="1"/>
</dbReference>
<keyword evidence="4 8" id="KW-0862">Zinc</keyword>
<evidence type="ECO:0000313" key="10">
    <source>
        <dbReference type="EMBL" id="KAH0564541.1"/>
    </source>
</evidence>
<evidence type="ECO:0000313" key="11">
    <source>
        <dbReference type="Proteomes" id="UP000826195"/>
    </source>
</evidence>
<dbReference type="SUPFAM" id="SSF55486">
    <property type="entry name" value="Metalloproteases ('zincins'), catalytic domain"/>
    <property type="match status" value="1"/>
</dbReference>
<evidence type="ECO:0000259" key="9">
    <source>
        <dbReference type="PROSITE" id="PS50215"/>
    </source>
</evidence>
<name>A0AAV7INL1_COTGL</name>
<feature type="domain" description="Peptidase M12B" evidence="9">
    <location>
        <begin position="302"/>
        <end position="522"/>
    </location>
</feature>
<reference evidence="10 11" key="1">
    <citation type="journal article" date="2021" name="J. Hered.">
        <title>A chromosome-level genome assembly of the parasitoid wasp, Cotesia glomerata (Hymenoptera: Braconidae).</title>
        <authorList>
            <person name="Pinto B.J."/>
            <person name="Weis J.J."/>
            <person name="Gamble T."/>
            <person name="Ode P.J."/>
            <person name="Paul R."/>
            <person name="Zaspel J.M."/>
        </authorList>
    </citation>
    <scope>NUCLEOTIDE SEQUENCE [LARGE SCALE GENOMIC DNA]</scope>
    <source>
        <strain evidence="10">CgM1</strain>
    </source>
</reference>
<evidence type="ECO:0000256" key="5">
    <source>
        <dbReference type="ARBA" id="ARBA00023049"/>
    </source>
</evidence>
<feature type="active site" evidence="8">
    <location>
        <position position="460"/>
    </location>
</feature>
<dbReference type="GO" id="GO:0006509">
    <property type="term" value="P:membrane protein ectodomain proteolysis"/>
    <property type="evidence" value="ECO:0007669"/>
    <property type="project" value="TreeGrafter"/>
</dbReference>
<dbReference type="Proteomes" id="UP000826195">
    <property type="component" value="Unassembled WGS sequence"/>
</dbReference>
<keyword evidence="3" id="KW-0378">Hydrolase</keyword>
<gene>
    <name evidence="10" type="ORF">KQX54_012694</name>
</gene>
<dbReference type="InterPro" id="IPR041645">
    <property type="entry name" value="ADAMTS_CR_2"/>
</dbReference>
<evidence type="ECO:0000256" key="3">
    <source>
        <dbReference type="ARBA" id="ARBA00022801"/>
    </source>
</evidence>
<dbReference type="PROSITE" id="PS50215">
    <property type="entry name" value="ADAM_MEPRO"/>
    <property type="match status" value="1"/>
</dbReference>
<feature type="binding site" evidence="8">
    <location>
        <position position="463"/>
    </location>
    <ligand>
        <name>Zn(2+)</name>
        <dbReference type="ChEBI" id="CHEBI:29105"/>
        <note>catalytic</note>
    </ligand>
</feature>
<dbReference type="GO" id="GO:0004222">
    <property type="term" value="F:metalloendopeptidase activity"/>
    <property type="evidence" value="ECO:0007669"/>
    <property type="project" value="InterPro"/>
</dbReference>
<dbReference type="AlphaFoldDB" id="A0AAV7INL1"/>
<dbReference type="InterPro" id="IPR024079">
    <property type="entry name" value="MetalloPept_cat_dom_sf"/>
</dbReference>
<evidence type="ECO:0000256" key="2">
    <source>
        <dbReference type="ARBA" id="ARBA00022723"/>
    </source>
</evidence>
<proteinExistence type="predicted"/>
<evidence type="ECO:0000256" key="8">
    <source>
        <dbReference type="PROSITE-ProRule" id="PRU00276"/>
    </source>
</evidence>